<evidence type="ECO:0000313" key="3">
    <source>
        <dbReference type="Proteomes" id="UP000053512"/>
    </source>
</evidence>
<feature type="transmembrane region" description="Helical" evidence="1">
    <location>
        <begin position="60"/>
        <end position="78"/>
    </location>
</feature>
<dbReference type="OrthoDB" id="4879032at2"/>
<keyword evidence="1" id="KW-0812">Transmembrane</keyword>
<dbReference type="RefSeq" id="WP_058875204.1">
    <property type="nucleotide sequence ID" value="NZ_LQBK01000040.1"/>
</dbReference>
<dbReference type="AlphaFoldDB" id="A0A0W8I324"/>
<reference evidence="3" key="1">
    <citation type="submission" date="2015-12" db="EMBL/GenBank/DDBJ databases">
        <authorList>
            <person name="Nair G.R."/>
            <person name="Kaur G."/>
            <person name="Mayilraj S."/>
        </authorList>
    </citation>
    <scope>NUCLEOTIDE SEQUENCE [LARGE SCALE GENOMIC DNA]</scope>
    <source>
        <strain evidence="3">CD08_4</strain>
    </source>
</reference>
<dbReference type="eggNOG" id="ENOG50344Z9">
    <property type="taxonomic scope" value="Bacteria"/>
</dbReference>
<comment type="caution">
    <text evidence="2">The sequence shown here is derived from an EMBL/GenBank/DDBJ whole genome shotgun (WGS) entry which is preliminary data.</text>
</comment>
<accession>A0A0W8I324</accession>
<protein>
    <submittedName>
        <fullName evidence="2">Uncharacterized protein</fullName>
    </submittedName>
</protein>
<proteinExistence type="predicted"/>
<evidence type="ECO:0000256" key="1">
    <source>
        <dbReference type="SAM" id="Phobius"/>
    </source>
</evidence>
<dbReference type="Proteomes" id="UP000053512">
    <property type="component" value="Unassembled WGS sequence"/>
</dbReference>
<dbReference type="EMBL" id="LQBK01000040">
    <property type="protein sequence ID" value="KUG52069.1"/>
    <property type="molecule type" value="Genomic_DNA"/>
</dbReference>
<name>A0A0W8I324_KOCRO</name>
<organism evidence="2 3">
    <name type="scientific">Kocuria rosea subsp. polaris</name>
    <dbReference type="NCBI Taxonomy" id="136273"/>
    <lineage>
        <taxon>Bacteria</taxon>
        <taxon>Bacillati</taxon>
        <taxon>Actinomycetota</taxon>
        <taxon>Actinomycetes</taxon>
        <taxon>Micrococcales</taxon>
        <taxon>Micrococcaceae</taxon>
        <taxon>Kocuria</taxon>
    </lineage>
</organism>
<keyword evidence="1" id="KW-1133">Transmembrane helix</keyword>
<evidence type="ECO:0000313" key="2">
    <source>
        <dbReference type="EMBL" id="KUG52069.1"/>
    </source>
</evidence>
<gene>
    <name evidence="2" type="ORF">AVL61_06860</name>
</gene>
<feature type="transmembrane region" description="Helical" evidence="1">
    <location>
        <begin position="28"/>
        <end position="48"/>
    </location>
</feature>
<keyword evidence="1" id="KW-0472">Membrane</keyword>
<sequence>MTSLLAPLLLAATAVIQALGRYEYHQNGITVVGQMLFPIFFAVLAMFLARRGERGSFGTAHLGLLVAGAVLFVLTLVGQNGTVPQLYPSVWIYYAAFALLAVQAALRIAGTPGRRRGDAPAEDPAPRG</sequence>
<feature type="transmembrane region" description="Helical" evidence="1">
    <location>
        <begin position="90"/>
        <end position="109"/>
    </location>
</feature>